<evidence type="ECO:0000256" key="1">
    <source>
        <dbReference type="SAM" id="MobiDB-lite"/>
    </source>
</evidence>
<keyword evidence="3" id="KW-1185">Reference proteome</keyword>
<dbReference type="Proteomes" id="UP001172159">
    <property type="component" value="Unassembled WGS sequence"/>
</dbReference>
<comment type="caution">
    <text evidence="2">The sequence shown here is derived from an EMBL/GenBank/DDBJ whole genome shotgun (WGS) entry which is preliminary data.</text>
</comment>
<protein>
    <submittedName>
        <fullName evidence="2">Uncharacterized protein</fullName>
    </submittedName>
</protein>
<feature type="region of interest" description="Disordered" evidence="1">
    <location>
        <begin position="16"/>
        <end position="45"/>
    </location>
</feature>
<dbReference type="AlphaFoldDB" id="A0AA40BN90"/>
<gene>
    <name evidence="2" type="ORF">B0T21DRAFT_364963</name>
</gene>
<proteinExistence type="predicted"/>
<feature type="compositionally biased region" description="Polar residues" evidence="1">
    <location>
        <begin position="16"/>
        <end position="30"/>
    </location>
</feature>
<organism evidence="2 3">
    <name type="scientific">Apiosordaria backusii</name>
    <dbReference type="NCBI Taxonomy" id="314023"/>
    <lineage>
        <taxon>Eukaryota</taxon>
        <taxon>Fungi</taxon>
        <taxon>Dikarya</taxon>
        <taxon>Ascomycota</taxon>
        <taxon>Pezizomycotina</taxon>
        <taxon>Sordariomycetes</taxon>
        <taxon>Sordariomycetidae</taxon>
        <taxon>Sordariales</taxon>
        <taxon>Lasiosphaeriaceae</taxon>
        <taxon>Apiosordaria</taxon>
    </lineage>
</organism>
<feature type="region of interest" description="Disordered" evidence="1">
    <location>
        <begin position="81"/>
        <end position="103"/>
    </location>
</feature>
<reference evidence="2" key="1">
    <citation type="submission" date="2023-06" db="EMBL/GenBank/DDBJ databases">
        <title>Genome-scale phylogeny and comparative genomics of the fungal order Sordariales.</title>
        <authorList>
            <consortium name="Lawrence Berkeley National Laboratory"/>
            <person name="Hensen N."/>
            <person name="Bonometti L."/>
            <person name="Westerberg I."/>
            <person name="Brannstrom I.O."/>
            <person name="Guillou S."/>
            <person name="Cros-Aarteil S."/>
            <person name="Calhoun S."/>
            <person name="Haridas S."/>
            <person name="Kuo A."/>
            <person name="Mondo S."/>
            <person name="Pangilinan J."/>
            <person name="Riley R."/>
            <person name="Labutti K."/>
            <person name="Andreopoulos B."/>
            <person name="Lipzen A."/>
            <person name="Chen C."/>
            <person name="Yanf M."/>
            <person name="Daum C."/>
            <person name="Ng V."/>
            <person name="Clum A."/>
            <person name="Steindorff A."/>
            <person name="Ohm R."/>
            <person name="Martin F."/>
            <person name="Silar P."/>
            <person name="Natvig D."/>
            <person name="Lalanne C."/>
            <person name="Gautier V."/>
            <person name="Ament-Velasquez S.L."/>
            <person name="Kruys A."/>
            <person name="Hutchinson M.I."/>
            <person name="Powell A.J."/>
            <person name="Barry K."/>
            <person name="Miller A.N."/>
            <person name="Grigoriev I.V."/>
            <person name="Debuchy R."/>
            <person name="Gladieux P."/>
            <person name="Thoren M.H."/>
            <person name="Johannesson H."/>
        </authorList>
    </citation>
    <scope>NUCLEOTIDE SEQUENCE</scope>
    <source>
        <strain evidence="2">CBS 540.89</strain>
    </source>
</reference>
<evidence type="ECO:0000313" key="2">
    <source>
        <dbReference type="EMBL" id="KAK0737355.1"/>
    </source>
</evidence>
<name>A0AA40BN90_9PEZI</name>
<sequence>MCRQLILHQFLRNHTPKCTTSHNLPSNKQPQKAREISPSPNHCQHPLHTTSLKFPAHQPPAYLFQYPALTYVSHHTRHTINETSAHPKTSTSERTIQPTHNPSCENTSFSSFFSKSAQHTYMTATYQQINPCPQNPSSHHVTQPVSTATKPPLNPAKTLLSSHVTHTLIPTPTTSLPEPKEIVPIADILSASITSLCHFPSAGSDIQHALVARVSLTTFHTAITPISTARKDHKKVRR</sequence>
<accession>A0AA40BN90</accession>
<dbReference type="EMBL" id="JAUKTV010000005">
    <property type="protein sequence ID" value="KAK0737355.1"/>
    <property type="molecule type" value="Genomic_DNA"/>
</dbReference>
<evidence type="ECO:0000313" key="3">
    <source>
        <dbReference type="Proteomes" id="UP001172159"/>
    </source>
</evidence>